<gene>
    <name evidence="3" type="ORF">ACFSKV_00040</name>
</gene>
<dbReference type="Proteomes" id="UP001597414">
    <property type="component" value="Unassembled WGS sequence"/>
</dbReference>
<evidence type="ECO:0000313" key="4">
    <source>
        <dbReference type="Proteomes" id="UP001597414"/>
    </source>
</evidence>
<protein>
    <submittedName>
        <fullName evidence="3">Uncharacterized protein</fullName>
    </submittedName>
</protein>
<keyword evidence="4" id="KW-1185">Reference proteome</keyword>
<dbReference type="EMBL" id="JBHUIV010000002">
    <property type="protein sequence ID" value="MFD2199933.1"/>
    <property type="molecule type" value="Genomic_DNA"/>
</dbReference>
<reference evidence="4" key="1">
    <citation type="journal article" date="2019" name="Int. J. Syst. Evol. Microbiol.">
        <title>The Global Catalogue of Microorganisms (GCM) 10K type strain sequencing project: providing services to taxonomists for standard genome sequencing and annotation.</title>
        <authorList>
            <consortium name="The Broad Institute Genomics Platform"/>
            <consortium name="The Broad Institute Genome Sequencing Center for Infectious Disease"/>
            <person name="Wu L."/>
            <person name="Ma J."/>
        </authorList>
    </citation>
    <scope>NUCLEOTIDE SEQUENCE [LARGE SCALE GENOMIC DNA]</scope>
    <source>
        <strain evidence="4">KCTC 19812</strain>
    </source>
</reference>
<keyword evidence="1" id="KW-0175">Coiled coil</keyword>
<comment type="caution">
    <text evidence="3">The sequence shown here is derived from an EMBL/GenBank/DDBJ whole genome shotgun (WGS) entry which is preliminary data.</text>
</comment>
<name>A0ABW5B1K0_9BACT</name>
<evidence type="ECO:0000256" key="2">
    <source>
        <dbReference type="SAM" id="Phobius"/>
    </source>
</evidence>
<keyword evidence="2" id="KW-0812">Transmembrane</keyword>
<keyword evidence="2" id="KW-1133">Transmembrane helix</keyword>
<evidence type="ECO:0000313" key="3">
    <source>
        <dbReference type="EMBL" id="MFD2199933.1"/>
    </source>
</evidence>
<sequence length="126" mass="14205">MNEELKKKAEELEQTLEMQLSLAKKESEDFAKVGGAILVGGVIAFLAVRLFFRKKDKKTEKILKVLEKEGLLDEEIQSKLTKKNQPGFLGRLSAVLVPIAINYGREQIIKKFNEGGPMEVQDEKSK</sequence>
<dbReference type="RefSeq" id="WP_380799435.1">
    <property type="nucleotide sequence ID" value="NZ_JBHUIV010000002.1"/>
</dbReference>
<accession>A0ABW5B1K0</accession>
<keyword evidence="2" id="KW-0472">Membrane</keyword>
<organism evidence="3 4">
    <name type="scientific">Shivajiella indica</name>
    <dbReference type="NCBI Taxonomy" id="872115"/>
    <lineage>
        <taxon>Bacteria</taxon>
        <taxon>Pseudomonadati</taxon>
        <taxon>Bacteroidota</taxon>
        <taxon>Cytophagia</taxon>
        <taxon>Cytophagales</taxon>
        <taxon>Cyclobacteriaceae</taxon>
        <taxon>Shivajiella</taxon>
    </lineage>
</organism>
<proteinExistence type="predicted"/>
<feature type="transmembrane region" description="Helical" evidence="2">
    <location>
        <begin position="30"/>
        <end position="52"/>
    </location>
</feature>
<feature type="coiled-coil region" evidence="1">
    <location>
        <begin position="2"/>
        <end position="29"/>
    </location>
</feature>
<evidence type="ECO:0000256" key="1">
    <source>
        <dbReference type="SAM" id="Coils"/>
    </source>
</evidence>